<gene>
    <name evidence="2" type="ORF">K452DRAFT_348336</name>
</gene>
<dbReference type="GO" id="GO:0005829">
    <property type="term" value="C:cytosol"/>
    <property type="evidence" value="ECO:0007669"/>
    <property type="project" value="TreeGrafter"/>
</dbReference>
<dbReference type="GO" id="GO:0051865">
    <property type="term" value="P:protein autoubiquitination"/>
    <property type="evidence" value="ECO:0007669"/>
    <property type="project" value="TreeGrafter"/>
</dbReference>
<dbReference type="RefSeq" id="XP_033402303.1">
    <property type="nucleotide sequence ID" value="XM_033545534.1"/>
</dbReference>
<dbReference type="GO" id="GO:0030332">
    <property type="term" value="F:cyclin binding"/>
    <property type="evidence" value="ECO:0007669"/>
    <property type="project" value="TreeGrafter"/>
</dbReference>
<dbReference type="GO" id="GO:0000151">
    <property type="term" value="C:ubiquitin ligase complex"/>
    <property type="evidence" value="ECO:0007669"/>
    <property type="project" value="TreeGrafter"/>
</dbReference>
<dbReference type="PANTHER" id="PTHR31531">
    <property type="entry name" value="E3 UBIQUITIN-PROTEIN LIGASE E3D FAMILY MEMBER"/>
    <property type="match status" value="1"/>
</dbReference>
<dbReference type="GO" id="GO:0061630">
    <property type="term" value="F:ubiquitin protein ligase activity"/>
    <property type="evidence" value="ECO:0007669"/>
    <property type="project" value="TreeGrafter"/>
</dbReference>
<feature type="compositionally biased region" description="Polar residues" evidence="1">
    <location>
        <begin position="311"/>
        <end position="332"/>
    </location>
</feature>
<dbReference type="GeneID" id="54303042"/>
<dbReference type="Proteomes" id="UP000799438">
    <property type="component" value="Unassembled WGS sequence"/>
</dbReference>
<protein>
    <recommendedName>
        <fullName evidence="4">Ubiquitin-conjugating enzyme E2C-binding protein</fullName>
    </recommendedName>
</protein>
<feature type="region of interest" description="Disordered" evidence="1">
    <location>
        <begin position="309"/>
        <end position="332"/>
    </location>
</feature>
<dbReference type="Pfam" id="PF09814">
    <property type="entry name" value="HECT_2"/>
    <property type="match status" value="1"/>
</dbReference>
<evidence type="ECO:0008006" key="4">
    <source>
        <dbReference type="Google" id="ProtNLM"/>
    </source>
</evidence>
<dbReference type="AlphaFoldDB" id="A0A6A6BTP9"/>
<organism evidence="2 3">
    <name type="scientific">Aplosporella prunicola CBS 121167</name>
    <dbReference type="NCBI Taxonomy" id="1176127"/>
    <lineage>
        <taxon>Eukaryota</taxon>
        <taxon>Fungi</taxon>
        <taxon>Dikarya</taxon>
        <taxon>Ascomycota</taxon>
        <taxon>Pezizomycotina</taxon>
        <taxon>Dothideomycetes</taxon>
        <taxon>Dothideomycetes incertae sedis</taxon>
        <taxon>Botryosphaeriales</taxon>
        <taxon>Aplosporellaceae</taxon>
        <taxon>Aplosporella</taxon>
    </lineage>
</organism>
<evidence type="ECO:0000256" key="1">
    <source>
        <dbReference type="SAM" id="MobiDB-lite"/>
    </source>
</evidence>
<dbReference type="GO" id="GO:0000209">
    <property type="term" value="P:protein polyubiquitination"/>
    <property type="evidence" value="ECO:0007669"/>
    <property type="project" value="TreeGrafter"/>
</dbReference>
<reference evidence="2" key="1">
    <citation type="journal article" date="2020" name="Stud. Mycol.">
        <title>101 Dothideomycetes genomes: a test case for predicting lifestyles and emergence of pathogens.</title>
        <authorList>
            <person name="Haridas S."/>
            <person name="Albert R."/>
            <person name="Binder M."/>
            <person name="Bloem J."/>
            <person name="Labutti K."/>
            <person name="Salamov A."/>
            <person name="Andreopoulos B."/>
            <person name="Baker S."/>
            <person name="Barry K."/>
            <person name="Bills G."/>
            <person name="Bluhm B."/>
            <person name="Cannon C."/>
            <person name="Castanera R."/>
            <person name="Culley D."/>
            <person name="Daum C."/>
            <person name="Ezra D."/>
            <person name="Gonzalez J."/>
            <person name="Henrissat B."/>
            <person name="Kuo A."/>
            <person name="Liang C."/>
            <person name="Lipzen A."/>
            <person name="Lutzoni F."/>
            <person name="Magnuson J."/>
            <person name="Mondo S."/>
            <person name="Nolan M."/>
            <person name="Ohm R."/>
            <person name="Pangilinan J."/>
            <person name="Park H.-J."/>
            <person name="Ramirez L."/>
            <person name="Alfaro M."/>
            <person name="Sun H."/>
            <person name="Tritt A."/>
            <person name="Yoshinaga Y."/>
            <person name="Zwiers L.-H."/>
            <person name="Turgeon B."/>
            <person name="Goodwin S."/>
            <person name="Spatafora J."/>
            <person name="Crous P."/>
            <person name="Grigoriev I."/>
        </authorList>
    </citation>
    <scope>NUCLEOTIDE SEQUENCE</scope>
    <source>
        <strain evidence="2">CBS 121167</strain>
    </source>
</reference>
<dbReference type="EMBL" id="ML995475">
    <property type="protein sequence ID" value="KAF2146594.1"/>
    <property type="molecule type" value="Genomic_DNA"/>
</dbReference>
<dbReference type="GO" id="GO:0005634">
    <property type="term" value="C:nucleus"/>
    <property type="evidence" value="ECO:0007669"/>
    <property type="project" value="TreeGrafter"/>
</dbReference>
<dbReference type="GO" id="GO:0043161">
    <property type="term" value="P:proteasome-mediated ubiquitin-dependent protein catabolic process"/>
    <property type="evidence" value="ECO:0007669"/>
    <property type="project" value="TreeGrafter"/>
</dbReference>
<dbReference type="GO" id="GO:0006513">
    <property type="term" value="P:protein monoubiquitination"/>
    <property type="evidence" value="ECO:0007669"/>
    <property type="project" value="TreeGrafter"/>
</dbReference>
<proteinExistence type="predicted"/>
<keyword evidence="3" id="KW-1185">Reference proteome</keyword>
<dbReference type="OrthoDB" id="66510at2759"/>
<name>A0A6A6BTP9_9PEZI</name>
<sequence>MSSILQLYVELLLNIRTVTLFASLKSEHTDTTKAELSADGEAISLTHEGETATIRLPTRISGGGSATLTLPATPSKDLTLRMQLQEKSPGLLKLNERSENATPWSAGFLSDGEDGGISRWMDLPNENWAEMMDFWHCHKPDEHHLPDHKHEAGRDKGYAAANKLFAKVGVGYVDLSYILLTEVDCCGVQLNDRDISHTHQQQLVCKQCTATVGAVDERAEGWRLFKWSMAVTGQSSGVMKSYSMPKWISAQLLTLIENQGIRKFTVRSEPISALPATTLWVFSPDLSFSSSVDTDAREDPTRAMKVLWQPDLNQPHSSERTSGSQALDSQSLSMEELSLPKPAFEALIDTLTKSAQWLPASARKFQDWNVGLLKRFEENEID</sequence>
<dbReference type="PANTHER" id="PTHR31531:SF2">
    <property type="entry name" value="E3 UBIQUITIN-PROTEIN LIGASE E3D"/>
    <property type="match status" value="1"/>
</dbReference>
<evidence type="ECO:0000313" key="3">
    <source>
        <dbReference type="Proteomes" id="UP000799438"/>
    </source>
</evidence>
<evidence type="ECO:0000313" key="2">
    <source>
        <dbReference type="EMBL" id="KAF2146594.1"/>
    </source>
</evidence>
<accession>A0A6A6BTP9</accession>
<dbReference type="InterPro" id="IPR019193">
    <property type="entry name" value="UBQ-conj_enz_E2-bd_prot"/>
</dbReference>
<dbReference type="GO" id="GO:0031624">
    <property type="term" value="F:ubiquitin conjugating enzyme binding"/>
    <property type="evidence" value="ECO:0007669"/>
    <property type="project" value="TreeGrafter"/>
</dbReference>